<evidence type="ECO:0000259" key="6">
    <source>
        <dbReference type="PROSITE" id="PS51866"/>
    </source>
</evidence>
<dbReference type="InterPro" id="IPR016462">
    <property type="entry name" value="ModE"/>
</dbReference>
<dbReference type="InterPro" id="IPR004606">
    <property type="entry name" value="Mop_domain"/>
</dbReference>
<dbReference type="EMBL" id="JACOFT010000001">
    <property type="protein sequence ID" value="MBC3810575.1"/>
    <property type="molecule type" value="Genomic_DNA"/>
</dbReference>
<dbReference type="Proteomes" id="UP000637632">
    <property type="component" value="Unassembled WGS sequence"/>
</dbReference>
<dbReference type="InterPro" id="IPR000847">
    <property type="entry name" value="LysR_HTH_N"/>
</dbReference>
<evidence type="ECO:0000313" key="8">
    <source>
        <dbReference type="Proteomes" id="UP000637632"/>
    </source>
</evidence>
<keyword evidence="8" id="KW-1185">Reference proteome</keyword>
<evidence type="ECO:0000256" key="5">
    <source>
        <dbReference type="PIRNR" id="PIRNR005763"/>
    </source>
</evidence>
<organism evidence="7 8">
    <name type="scientific">Undibacterium aquatile</name>
    <dbReference type="NCBI Taxonomy" id="1537398"/>
    <lineage>
        <taxon>Bacteria</taxon>
        <taxon>Pseudomonadati</taxon>
        <taxon>Pseudomonadota</taxon>
        <taxon>Betaproteobacteria</taxon>
        <taxon>Burkholderiales</taxon>
        <taxon>Oxalobacteraceae</taxon>
        <taxon>Undibacterium</taxon>
    </lineage>
</organism>
<dbReference type="InterPro" id="IPR003725">
    <property type="entry name" value="ModE-bd_N"/>
</dbReference>
<dbReference type="NCBIfam" id="TIGR00637">
    <property type="entry name" value="ModE_repress"/>
    <property type="match status" value="1"/>
</dbReference>
<evidence type="ECO:0000256" key="2">
    <source>
        <dbReference type="ARBA" id="ARBA00022448"/>
    </source>
</evidence>
<dbReference type="InterPro" id="IPR051815">
    <property type="entry name" value="Molybdate_resp_trans_reg"/>
</dbReference>
<gene>
    <name evidence="7" type="ORF">H8K26_03905</name>
</gene>
<dbReference type="PIRSF" id="PIRSF005763">
    <property type="entry name" value="Txn_reg_ModE"/>
    <property type="match status" value="1"/>
</dbReference>
<feature type="domain" description="Mop" evidence="6">
    <location>
        <begin position="130"/>
        <end position="196"/>
    </location>
</feature>
<dbReference type="PANTHER" id="PTHR30432">
    <property type="entry name" value="TRANSCRIPTIONAL REGULATOR MODE"/>
    <property type="match status" value="1"/>
</dbReference>
<accession>A0ABR6XCC8</accession>
<comment type="similarity">
    <text evidence="1 5">Belongs to the ModE family.</text>
</comment>
<dbReference type="InterPro" id="IPR008995">
    <property type="entry name" value="Mo/tungstate-bd_C_term_dom"/>
</dbReference>
<reference evidence="7 8" key="1">
    <citation type="submission" date="2020-08" db="EMBL/GenBank/DDBJ databases">
        <title>Novel species isolated from subtropical streams in China.</title>
        <authorList>
            <person name="Lu H."/>
        </authorList>
    </citation>
    <scope>NUCLEOTIDE SEQUENCE [LARGE SCALE GENOMIC DNA]</scope>
    <source>
        <strain evidence="7 8">CCTCC AB 2015119</strain>
    </source>
</reference>
<dbReference type="Gene3D" id="1.10.10.10">
    <property type="entry name" value="Winged helix-like DNA-binding domain superfamily/Winged helix DNA-binding domain"/>
    <property type="match status" value="1"/>
</dbReference>
<dbReference type="InterPro" id="IPR036390">
    <property type="entry name" value="WH_DNA-bd_sf"/>
</dbReference>
<dbReference type="Pfam" id="PF03459">
    <property type="entry name" value="TOBE"/>
    <property type="match status" value="2"/>
</dbReference>
<feature type="domain" description="Mop" evidence="6">
    <location>
        <begin position="202"/>
        <end position="268"/>
    </location>
</feature>
<dbReference type="RefSeq" id="WP_190477435.1">
    <property type="nucleotide sequence ID" value="NZ_JACOFT010000001.1"/>
</dbReference>
<protein>
    <submittedName>
        <fullName evidence="7">TOBE domain-containing protein</fullName>
    </submittedName>
</protein>
<comment type="caution">
    <text evidence="7">The sequence shown here is derived from an EMBL/GenBank/DDBJ whole genome shotgun (WGS) entry which is preliminary data.</text>
</comment>
<dbReference type="NCBIfam" id="TIGR00638">
    <property type="entry name" value="Mop"/>
    <property type="match status" value="2"/>
</dbReference>
<keyword evidence="2 5" id="KW-0813">Transport</keyword>
<name>A0ABR6XCC8_9BURK</name>
<keyword evidence="4" id="KW-0677">Repeat</keyword>
<dbReference type="InterPro" id="IPR036388">
    <property type="entry name" value="WH-like_DNA-bd_sf"/>
</dbReference>
<dbReference type="Gene3D" id="2.40.50.100">
    <property type="match status" value="2"/>
</dbReference>
<dbReference type="PANTHER" id="PTHR30432:SF1">
    <property type="entry name" value="DNA-BINDING TRANSCRIPTIONAL DUAL REGULATOR MODE"/>
    <property type="match status" value="1"/>
</dbReference>
<evidence type="ECO:0000313" key="7">
    <source>
        <dbReference type="EMBL" id="MBC3810575.1"/>
    </source>
</evidence>
<evidence type="ECO:0000256" key="1">
    <source>
        <dbReference type="ARBA" id="ARBA00008110"/>
    </source>
</evidence>
<dbReference type="SUPFAM" id="SSF46785">
    <property type="entry name" value="Winged helix' DNA-binding domain"/>
    <property type="match status" value="1"/>
</dbReference>
<dbReference type="SUPFAM" id="SSF50331">
    <property type="entry name" value="MOP-like"/>
    <property type="match status" value="2"/>
</dbReference>
<evidence type="ECO:0000256" key="4">
    <source>
        <dbReference type="ARBA" id="ARBA00022737"/>
    </source>
</evidence>
<dbReference type="Pfam" id="PF00126">
    <property type="entry name" value="HTH_1"/>
    <property type="match status" value="1"/>
</dbReference>
<keyword evidence="3 5" id="KW-0500">Molybdenum</keyword>
<proteinExistence type="inferred from homology"/>
<evidence type="ECO:0000256" key="3">
    <source>
        <dbReference type="ARBA" id="ARBA00022505"/>
    </source>
</evidence>
<dbReference type="PROSITE" id="PS51866">
    <property type="entry name" value="MOP"/>
    <property type="match status" value="2"/>
</dbReference>
<sequence length="270" mass="28627">MTSKEKTIALHGSVWMTVDGENFGGKGRIALLAQIAACGSITQAAKAMKMSYKAAWDAIDSMNNLAGEPLVERLTGGKGGGGTRLTQRGQQLIDNFHIIEQEHRDFIRQLSQQADGIADDFLLIKKMNMKTSARNHYLGKVTHIKLGAVNDEIELTIAGGQKIVAVITHESTEELGLQPGAEAFALIKSSSIIVMTENQNTRLSARNQLSGIVTRIQPGAVNTEIIITMEGGSTLAAIITNDSCIALGLQTGTAATGIFKASSVILGVPA</sequence>
<dbReference type="InterPro" id="IPR005116">
    <property type="entry name" value="Transp-assoc_OB_typ1"/>
</dbReference>